<sequence length="315" mass="35428">MAFKEHNNRKKAKTLAEFITSEPLRRYMAEKVRQYAGNDISVFDGAAGSGQLEQFIKLNHLVAVEIQEESCNALKMNYPEAVIFNESFFTYESKENQCDCTVMNPPFSLKFKELSEKERESVQAEFQWKKSGVMDDIFILKGLKQAKRFGFFIIAVGVGTRSAEATFRKIIGNQLVELNRIENGFDDTAIPVMFLVIDKLKTTEDVHRELFDCAKGTIVASDEIKIESEWRTISAPLAPKEKIDPINLEGLSREALKLNVQCSLQLSKLNVLLGEMTEQDFDGFCDELCQMIEVEKFSNGGLSGSLLCMAGALKG</sequence>
<accession>A0A377H5G4</accession>
<name>A0A377H5G4_9PAST</name>
<dbReference type="SUPFAM" id="SSF53335">
    <property type="entry name" value="S-adenosyl-L-methionine-dependent methyltransferases"/>
    <property type="match status" value="1"/>
</dbReference>
<dbReference type="InterPro" id="IPR003356">
    <property type="entry name" value="DNA_methylase_A-5"/>
</dbReference>
<proteinExistence type="inferred from homology"/>
<evidence type="ECO:0000256" key="1">
    <source>
        <dbReference type="ARBA" id="ARBA00006594"/>
    </source>
</evidence>
<dbReference type="Proteomes" id="UP000254232">
    <property type="component" value="Unassembled WGS sequence"/>
</dbReference>
<comment type="similarity">
    <text evidence="1">Belongs to the N(4)/N(6)-methyltransferase family.</text>
</comment>
<gene>
    <name evidence="3" type="ORF">NCTC11413_00711</name>
</gene>
<keyword evidence="3" id="KW-0808">Transferase</keyword>
<reference evidence="3 4" key="1">
    <citation type="submission" date="2018-06" db="EMBL/GenBank/DDBJ databases">
        <authorList>
            <consortium name="Pathogen Informatics"/>
            <person name="Doyle S."/>
        </authorList>
    </citation>
    <scope>NUCLEOTIDE SEQUENCE [LARGE SCALE GENOMIC DNA]</scope>
    <source>
        <strain evidence="3 4">NCTC11413</strain>
    </source>
</reference>
<evidence type="ECO:0000313" key="3">
    <source>
        <dbReference type="EMBL" id="STO37598.1"/>
    </source>
</evidence>
<dbReference type="Pfam" id="PF02384">
    <property type="entry name" value="N6_Mtase"/>
    <property type="match status" value="1"/>
</dbReference>
<protein>
    <submittedName>
        <fullName evidence="3">Type I restriction-modification system methyltransferase subunit</fullName>
    </submittedName>
</protein>
<dbReference type="RefSeq" id="WP_018346009.1">
    <property type="nucleotide sequence ID" value="NZ_UGGZ01000001.1"/>
</dbReference>
<dbReference type="GO" id="GO:0032259">
    <property type="term" value="P:methylation"/>
    <property type="evidence" value="ECO:0007669"/>
    <property type="project" value="UniProtKB-KW"/>
</dbReference>
<dbReference type="GeneID" id="77264128"/>
<dbReference type="Gene3D" id="3.40.50.150">
    <property type="entry name" value="Vaccinia Virus protein VP39"/>
    <property type="match status" value="1"/>
</dbReference>
<feature type="domain" description="DNA methylase adenine-specific" evidence="2">
    <location>
        <begin position="7"/>
        <end position="205"/>
    </location>
</feature>
<evidence type="ECO:0000259" key="2">
    <source>
        <dbReference type="Pfam" id="PF02384"/>
    </source>
</evidence>
<dbReference type="InterPro" id="IPR029063">
    <property type="entry name" value="SAM-dependent_MTases_sf"/>
</dbReference>
<organism evidence="3 4">
    <name type="scientific">Gallibacterium anatis</name>
    <dbReference type="NCBI Taxonomy" id="750"/>
    <lineage>
        <taxon>Bacteria</taxon>
        <taxon>Pseudomonadati</taxon>
        <taxon>Pseudomonadota</taxon>
        <taxon>Gammaproteobacteria</taxon>
        <taxon>Pasteurellales</taxon>
        <taxon>Pasteurellaceae</taxon>
        <taxon>Gallibacterium</taxon>
    </lineage>
</organism>
<dbReference type="GO" id="GO:0003677">
    <property type="term" value="F:DNA binding"/>
    <property type="evidence" value="ECO:0007669"/>
    <property type="project" value="InterPro"/>
</dbReference>
<dbReference type="AlphaFoldDB" id="A0A377H5G4"/>
<evidence type="ECO:0000313" key="4">
    <source>
        <dbReference type="Proteomes" id="UP000254232"/>
    </source>
</evidence>
<dbReference type="GO" id="GO:0008170">
    <property type="term" value="F:N-methyltransferase activity"/>
    <property type="evidence" value="ECO:0007669"/>
    <property type="project" value="InterPro"/>
</dbReference>
<dbReference type="EMBL" id="UGGZ01000001">
    <property type="protein sequence ID" value="STO37598.1"/>
    <property type="molecule type" value="Genomic_DNA"/>
</dbReference>
<keyword evidence="3" id="KW-0489">Methyltransferase</keyword>